<evidence type="ECO:0000256" key="3">
    <source>
        <dbReference type="ARBA" id="ARBA00022525"/>
    </source>
</evidence>
<reference evidence="9" key="1">
    <citation type="submission" date="2014-03" db="EMBL/GenBank/DDBJ databases">
        <title>The sialotranscriptome of Amblyomma triste, Amblyomma parvum and Amblyomma cajennense ticks, uncovered by 454-based RNA-seq.</title>
        <authorList>
            <person name="Garcia G.R."/>
            <person name="Gardinassi L.G."/>
            <person name="Ribeiro J.M."/>
            <person name="Anatriello E."/>
            <person name="Ferreira B.R."/>
            <person name="Moreira H.N."/>
            <person name="Mafra C."/>
            <person name="Olegario M.M."/>
            <person name="Szabo P.J."/>
            <person name="Miranda-Santos I.K."/>
            <person name="Maruyama S.R."/>
        </authorList>
    </citation>
    <scope>NUCLEOTIDE SEQUENCE</scope>
    <source>
        <strain evidence="9">Uberlandia</strain>
        <tissue evidence="9">Salivary glands</tissue>
    </source>
</reference>
<dbReference type="GO" id="GO:0005737">
    <property type="term" value="C:cytoplasm"/>
    <property type="evidence" value="ECO:0007669"/>
    <property type="project" value="TreeGrafter"/>
</dbReference>
<dbReference type="PROSITE" id="PS00287">
    <property type="entry name" value="CYSTATIN"/>
    <property type="match status" value="1"/>
</dbReference>
<evidence type="ECO:0000259" key="8">
    <source>
        <dbReference type="SMART" id="SM00043"/>
    </source>
</evidence>
<keyword evidence="3" id="KW-0964">Secreted</keyword>
<dbReference type="GO" id="GO:0031982">
    <property type="term" value="C:vesicle"/>
    <property type="evidence" value="ECO:0007669"/>
    <property type="project" value="TreeGrafter"/>
</dbReference>
<evidence type="ECO:0000256" key="4">
    <source>
        <dbReference type="ARBA" id="ARBA00022690"/>
    </source>
</evidence>
<evidence type="ECO:0000256" key="1">
    <source>
        <dbReference type="ARBA" id="ARBA00004613"/>
    </source>
</evidence>
<sequence length="136" mass="14995">MASPFVLVTILLAAFVCRGTAQGTRLVGGWQKATVEGNELFKELAHFAVGQQVGDREFFDTVVEVTDAETQLVAGTNYRLTFKIAESTCRVTETYTKELCRPKTEEVKDTCTAVIYDVPWLQQRSVTSFTCSGTVA</sequence>
<dbReference type="InterPro" id="IPR046350">
    <property type="entry name" value="Cystatin_sf"/>
</dbReference>
<dbReference type="EMBL" id="GBBK01000631">
    <property type="protein sequence ID" value="JAC23851.1"/>
    <property type="molecule type" value="mRNA"/>
</dbReference>
<dbReference type="PANTHER" id="PTHR46186">
    <property type="entry name" value="CYSTATIN"/>
    <property type="match status" value="1"/>
</dbReference>
<feature type="chain" id="PRO_5018749420" evidence="7">
    <location>
        <begin position="22"/>
        <end position="136"/>
    </location>
</feature>
<evidence type="ECO:0000256" key="7">
    <source>
        <dbReference type="SAM" id="SignalP"/>
    </source>
</evidence>
<comment type="similarity">
    <text evidence="2">Belongs to the cystatin family.</text>
</comment>
<protein>
    <submittedName>
        <fullName evidence="9">Putative tick cistatins 1</fullName>
    </submittedName>
</protein>
<name>A0A023FQ34_AMBCJ</name>
<dbReference type="GO" id="GO:0005615">
    <property type="term" value="C:extracellular space"/>
    <property type="evidence" value="ECO:0007669"/>
    <property type="project" value="TreeGrafter"/>
</dbReference>
<evidence type="ECO:0000256" key="6">
    <source>
        <dbReference type="ARBA" id="ARBA00022729"/>
    </source>
</evidence>
<keyword evidence="4" id="KW-0646">Protease inhibitor</keyword>
<dbReference type="InterPro" id="IPR018073">
    <property type="entry name" value="Prot_inh_cystat_CS"/>
</dbReference>
<dbReference type="InterPro" id="IPR000010">
    <property type="entry name" value="Cystatin_dom"/>
</dbReference>
<dbReference type="Gene3D" id="3.10.450.10">
    <property type="match status" value="1"/>
</dbReference>
<proteinExistence type="evidence at transcript level"/>
<keyword evidence="6 7" id="KW-0732">Signal</keyword>
<dbReference type="SUPFAM" id="SSF54403">
    <property type="entry name" value="Cystatin/monellin"/>
    <property type="match status" value="1"/>
</dbReference>
<dbReference type="SMART" id="SM00043">
    <property type="entry name" value="CY"/>
    <property type="match status" value="1"/>
</dbReference>
<organism evidence="9">
    <name type="scientific">Amblyomma cajennense</name>
    <name type="common">Cayenne tick</name>
    <name type="synonym">Acarus cajennensis</name>
    <dbReference type="NCBI Taxonomy" id="34607"/>
    <lineage>
        <taxon>Eukaryota</taxon>
        <taxon>Metazoa</taxon>
        <taxon>Ecdysozoa</taxon>
        <taxon>Arthropoda</taxon>
        <taxon>Chelicerata</taxon>
        <taxon>Arachnida</taxon>
        <taxon>Acari</taxon>
        <taxon>Parasitiformes</taxon>
        <taxon>Ixodida</taxon>
        <taxon>Ixodoidea</taxon>
        <taxon>Ixodidae</taxon>
        <taxon>Amblyomminae</taxon>
        <taxon>Amblyomma</taxon>
    </lineage>
</organism>
<accession>A0A023FQ34</accession>
<evidence type="ECO:0000313" key="9">
    <source>
        <dbReference type="EMBL" id="JAC23851.1"/>
    </source>
</evidence>
<evidence type="ECO:0000256" key="5">
    <source>
        <dbReference type="ARBA" id="ARBA00022704"/>
    </source>
</evidence>
<comment type="subcellular location">
    <subcellularLocation>
        <location evidence="1">Secreted</location>
    </subcellularLocation>
</comment>
<dbReference type="GO" id="GO:0004869">
    <property type="term" value="F:cysteine-type endopeptidase inhibitor activity"/>
    <property type="evidence" value="ECO:0007669"/>
    <property type="project" value="UniProtKB-KW"/>
</dbReference>
<keyword evidence="5" id="KW-0789">Thiol protease inhibitor</keyword>
<dbReference type="CDD" id="cd00042">
    <property type="entry name" value="CY"/>
    <property type="match status" value="1"/>
</dbReference>
<feature type="signal peptide" evidence="7">
    <location>
        <begin position="1"/>
        <end position="21"/>
    </location>
</feature>
<dbReference type="Pfam" id="PF00031">
    <property type="entry name" value="Cystatin"/>
    <property type="match status" value="1"/>
</dbReference>
<feature type="domain" description="Cystatin" evidence="8">
    <location>
        <begin position="25"/>
        <end position="132"/>
    </location>
</feature>
<dbReference type="PANTHER" id="PTHR46186:SF2">
    <property type="entry name" value="CYSTATIN"/>
    <property type="match status" value="1"/>
</dbReference>
<dbReference type="MEROPS" id="I25.049"/>
<dbReference type="AlphaFoldDB" id="A0A023FQ34"/>
<evidence type="ECO:0000256" key="2">
    <source>
        <dbReference type="ARBA" id="ARBA00009403"/>
    </source>
</evidence>